<sequence length="113" mass="11884">MQNAPASKRRWLIAAVFALPAFVFIDGCKTTTTTVAAPDANATDDAALAARVKQALVADPGLRSLPISVATYKGVVQLSGYADSDAQIQKALAVTRDVPGVHSVSNDLHLRPR</sequence>
<dbReference type="PANTHER" id="PTHR34606">
    <property type="entry name" value="BON DOMAIN-CONTAINING PROTEIN"/>
    <property type="match status" value="1"/>
</dbReference>
<dbReference type="PROSITE" id="PS50914">
    <property type="entry name" value="BON"/>
    <property type="match status" value="1"/>
</dbReference>
<reference evidence="3 6" key="3">
    <citation type="submission" date="2024-01" db="EMBL/GenBank/DDBJ databases">
        <title>The diversity of rhizobia nodulating Mimosa spp. in eleven states of Brazil covering several biomes is determined by host plant, location, and edaphic factors.</title>
        <authorList>
            <person name="Rouws L."/>
            <person name="Barauna A."/>
            <person name="Beukes C."/>
            <person name="De Faria S.M."/>
            <person name="Gross E."/>
            <person name="Dos Reis Junior F.B."/>
            <person name="Simon M."/>
            <person name="Maluk M."/>
            <person name="Odee D.W."/>
            <person name="Kenicer G."/>
            <person name="Young J.P.W."/>
            <person name="Reis V.M."/>
            <person name="Zilli J."/>
            <person name="James E.K."/>
        </authorList>
    </citation>
    <scope>NUCLEOTIDE SEQUENCE [LARGE SCALE GENOMIC DNA]</scope>
    <source>
        <strain evidence="3 6">JPY530</strain>
    </source>
</reference>
<dbReference type="Proteomes" id="UP000321776">
    <property type="component" value="Unassembled WGS sequence"/>
</dbReference>
<evidence type="ECO:0000259" key="2">
    <source>
        <dbReference type="PROSITE" id="PS50914"/>
    </source>
</evidence>
<protein>
    <submittedName>
        <fullName evidence="4">BON domain-containing protein</fullName>
    </submittedName>
</protein>
<organism evidence="4 5">
    <name type="scientific">Paraburkholderia azotifigens</name>
    <dbReference type="NCBI Taxonomy" id="2057004"/>
    <lineage>
        <taxon>Bacteria</taxon>
        <taxon>Pseudomonadati</taxon>
        <taxon>Pseudomonadota</taxon>
        <taxon>Betaproteobacteria</taxon>
        <taxon>Burkholderiales</taxon>
        <taxon>Burkholderiaceae</taxon>
        <taxon>Paraburkholderia</taxon>
    </lineage>
</organism>
<evidence type="ECO:0000313" key="3">
    <source>
        <dbReference type="EMBL" id="MEM5344657.1"/>
    </source>
</evidence>
<dbReference type="Gene3D" id="3.30.1340.30">
    <property type="match status" value="1"/>
</dbReference>
<accession>A0A5C6VA76</accession>
<evidence type="ECO:0000313" key="5">
    <source>
        <dbReference type="Proteomes" id="UP000321776"/>
    </source>
</evidence>
<dbReference type="Pfam" id="PF04972">
    <property type="entry name" value="BON"/>
    <property type="match status" value="1"/>
</dbReference>
<dbReference type="RefSeq" id="WP_028366116.1">
    <property type="nucleotide sequence ID" value="NZ_JAZHFZ010000037.1"/>
</dbReference>
<evidence type="ECO:0000313" key="4">
    <source>
        <dbReference type="EMBL" id="TXC81216.1"/>
    </source>
</evidence>
<feature type="chain" id="PRO_5022674940" evidence="1">
    <location>
        <begin position="26"/>
        <end position="113"/>
    </location>
</feature>
<keyword evidence="1" id="KW-0732">Signal</keyword>
<dbReference type="AlphaFoldDB" id="A0A5C6VA76"/>
<gene>
    <name evidence="4" type="ORF">FRZ40_38420</name>
    <name evidence="3" type="ORF">V4C56_34145</name>
</gene>
<feature type="domain" description="BON" evidence="2">
    <location>
        <begin position="44"/>
        <end position="112"/>
    </location>
</feature>
<dbReference type="InterPro" id="IPR007055">
    <property type="entry name" value="BON_dom"/>
</dbReference>
<dbReference type="EMBL" id="JAZHGA010000036">
    <property type="protein sequence ID" value="MEM5344657.1"/>
    <property type="molecule type" value="Genomic_DNA"/>
</dbReference>
<feature type="signal peptide" evidence="1">
    <location>
        <begin position="1"/>
        <end position="25"/>
    </location>
</feature>
<reference evidence="4 5" key="1">
    <citation type="journal article" date="2018" name="Int. J. Syst. Evol. Microbiol.">
        <title>Paraburkholderia azotifigens sp. nov., a nitrogen-fixing bacterium isolated from paddy soil.</title>
        <authorList>
            <person name="Choi G.M."/>
            <person name="Im W.T."/>
        </authorList>
    </citation>
    <scope>NUCLEOTIDE SEQUENCE [LARGE SCALE GENOMIC DNA]</scope>
    <source>
        <strain evidence="4 5">NF 2-5-3</strain>
    </source>
</reference>
<proteinExistence type="predicted"/>
<reference evidence="4" key="2">
    <citation type="submission" date="2019-08" db="EMBL/GenBank/DDBJ databases">
        <authorList>
            <person name="Im W.-T."/>
        </authorList>
    </citation>
    <scope>NUCLEOTIDE SEQUENCE</scope>
    <source>
        <strain evidence="4">NF 2-5-3</strain>
    </source>
</reference>
<comment type="caution">
    <text evidence="4">The sequence shown here is derived from an EMBL/GenBank/DDBJ whole genome shotgun (WGS) entry which is preliminary data.</text>
</comment>
<dbReference type="InterPro" id="IPR051686">
    <property type="entry name" value="Lipoprotein_DolP"/>
</dbReference>
<dbReference type="SMART" id="SM00749">
    <property type="entry name" value="BON"/>
    <property type="match status" value="1"/>
</dbReference>
<evidence type="ECO:0000313" key="6">
    <source>
        <dbReference type="Proteomes" id="UP001481677"/>
    </source>
</evidence>
<evidence type="ECO:0000256" key="1">
    <source>
        <dbReference type="SAM" id="SignalP"/>
    </source>
</evidence>
<keyword evidence="6" id="KW-1185">Reference proteome</keyword>
<dbReference type="EMBL" id="VOQS01000005">
    <property type="protein sequence ID" value="TXC81216.1"/>
    <property type="molecule type" value="Genomic_DNA"/>
</dbReference>
<dbReference type="Proteomes" id="UP001481677">
    <property type="component" value="Unassembled WGS sequence"/>
</dbReference>
<name>A0A5C6VA76_9BURK</name>
<dbReference type="InterPro" id="IPR014004">
    <property type="entry name" value="Transpt-assoc_nodulatn_dom_bac"/>
</dbReference>
<dbReference type="PANTHER" id="PTHR34606:SF16">
    <property type="entry name" value="BON DOMAIN-CONTAINING PROTEIN"/>
    <property type="match status" value="1"/>
</dbReference>